<gene>
    <name evidence="3" type="ORF">HCJ92_18435</name>
</gene>
<proteinExistence type="predicted"/>
<dbReference type="InterPro" id="IPR005509">
    <property type="entry name" value="AfsA_hotdog_dom"/>
</dbReference>
<reference evidence="3 4" key="1">
    <citation type="submission" date="2020-03" db="EMBL/GenBank/DDBJ databases">
        <title>Draft genome of Streptomyces sp. ventii, isolated from the Axial Seamount in the Pacific Ocean, and resequencing of the two type strains Streptomyces lonarensis strain NCL 716 and Streptomyces bohaiensis strain 11A07.</title>
        <authorList>
            <person name="Loughran R.M."/>
            <person name="Pfannmuller K.M."/>
            <person name="Wasson B.J."/>
            <person name="Deadmond M.C."/>
            <person name="Paddock B.E."/>
            <person name="Koyack M.J."/>
            <person name="Gallegos D.A."/>
            <person name="Mitchell E.A."/>
            <person name="Ushijima B."/>
            <person name="Saw J.H."/>
            <person name="Mcphail K.L."/>
            <person name="Videau P."/>
        </authorList>
    </citation>
    <scope>NUCLEOTIDE SEQUENCE [LARGE SCALE GENOMIC DNA]</scope>
    <source>
        <strain evidence="4">5675061</strain>
    </source>
</reference>
<evidence type="ECO:0000313" key="4">
    <source>
        <dbReference type="Proteomes" id="UP000746503"/>
    </source>
</evidence>
<dbReference type="RefSeq" id="WP_167934726.1">
    <property type="nucleotide sequence ID" value="NZ_JAAVJB010000182.1"/>
</dbReference>
<dbReference type="EMBL" id="JAAVJB010000182">
    <property type="protein sequence ID" value="NJP68222.1"/>
    <property type="molecule type" value="Genomic_DNA"/>
</dbReference>
<protein>
    <recommendedName>
        <fullName evidence="2">A-factor biosynthesis hotdog domain-containing protein</fullName>
    </recommendedName>
</protein>
<comment type="caution">
    <text evidence="3">The sequence shown here is derived from an EMBL/GenBank/DDBJ whole genome shotgun (WGS) entry which is preliminary data.</text>
</comment>
<dbReference type="Proteomes" id="UP000746503">
    <property type="component" value="Unassembled WGS sequence"/>
</dbReference>
<sequence length="309" mass="33355">MLSVGDTPAENGPPRRAPHHPRGTRSGVRFTDWRRTGSDTYRVSVVWSRGHPFSPAPGGTHDPMLLVETLGQCAGVLSRTVYRAPADHLLSLTRVQYRVNPHALLRVSAETEVELHLHCSDLRFHRSRPVAMTLCAEAVRDGELLALATLEAEELPPRPYRAPSRASTGSVPLYGARPSAASGPGSAVGSLLVPTAEPHRWQFRVSPAHPYVAPQATHVPRMVLLEALRQAATAAAPLGRGQSLMTSLDASFTRLTALDEPCWIEADPEPDLPSLTVRAIQRGASCLAGVAETTAQRQTSRARAPAARR</sequence>
<organism evidence="3 4">
    <name type="scientific">Streptomyces spiramenti</name>
    <dbReference type="NCBI Taxonomy" id="2720606"/>
    <lineage>
        <taxon>Bacteria</taxon>
        <taxon>Bacillati</taxon>
        <taxon>Actinomycetota</taxon>
        <taxon>Actinomycetes</taxon>
        <taxon>Kitasatosporales</taxon>
        <taxon>Streptomycetaceae</taxon>
        <taxon>Streptomyces</taxon>
    </lineage>
</organism>
<evidence type="ECO:0000256" key="1">
    <source>
        <dbReference type="SAM" id="MobiDB-lite"/>
    </source>
</evidence>
<feature type="domain" description="A-factor biosynthesis hotdog" evidence="2">
    <location>
        <begin position="199"/>
        <end position="269"/>
    </location>
</feature>
<feature type="domain" description="A-factor biosynthesis hotdog" evidence="2">
    <location>
        <begin position="30"/>
        <end position="151"/>
    </location>
</feature>
<evidence type="ECO:0000313" key="3">
    <source>
        <dbReference type="EMBL" id="NJP68222.1"/>
    </source>
</evidence>
<accession>A0ABX1AUZ1</accession>
<feature type="region of interest" description="Disordered" evidence="1">
    <location>
        <begin position="1"/>
        <end position="29"/>
    </location>
</feature>
<dbReference type="Pfam" id="PF03756">
    <property type="entry name" value="AfsA"/>
    <property type="match status" value="2"/>
</dbReference>
<name>A0ABX1AUZ1_9ACTN</name>
<evidence type="ECO:0000259" key="2">
    <source>
        <dbReference type="Pfam" id="PF03756"/>
    </source>
</evidence>
<keyword evidence="4" id="KW-1185">Reference proteome</keyword>